<keyword evidence="5" id="KW-0902">Two-component regulatory system</keyword>
<evidence type="ECO:0000259" key="8">
    <source>
        <dbReference type="Pfam" id="PF07730"/>
    </source>
</evidence>
<dbReference type="Proteomes" id="UP000046155">
    <property type="component" value="Unassembled WGS sequence"/>
</dbReference>
<organism evidence="9 10">
    <name type="scientific">Syntrophaceticus schinkii</name>
    <dbReference type="NCBI Taxonomy" id="499207"/>
    <lineage>
        <taxon>Bacteria</taxon>
        <taxon>Bacillati</taxon>
        <taxon>Bacillota</taxon>
        <taxon>Clostridia</taxon>
        <taxon>Thermoanaerobacterales</taxon>
        <taxon>Thermoanaerobacterales Family III. Incertae Sedis</taxon>
        <taxon>Syntrophaceticus</taxon>
    </lineage>
</organism>
<dbReference type="Pfam" id="PF07730">
    <property type="entry name" value="HisKA_3"/>
    <property type="match status" value="1"/>
</dbReference>
<evidence type="ECO:0000313" key="9">
    <source>
        <dbReference type="EMBL" id="CEO88387.1"/>
    </source>
</evidence>
<dbReference type="InterPro" id="IPR011712">
    <property type="entry name" value="Sig_transdc_His_kin_sub3_dim/P"/>
</dbReference>
<keyword evidence="6" id="KW-0175">Coiled coil</keyword>
<evidence type="ECO:0000313" key="10">
    <source>
        <dbReference type="Proteomes" id="UP000046155"/>
    </source>
</evidence>
<dbReference type="GO" id="GO:0016020">
    <property type="term" value="C:membrane"/>
    <property type="evidence" value="ECO:0007669"/>
    <property type="project" value="InterPro"/>
</dbReference>
<dbReference type="AlphaFoldDB" id="A0A0B7ML27"/>
<accession>A0A0B7ML27</accession>
<protein>
    <recommendedName>
        <fullName evidence="2">histidine kinase</fullName>
        <ecNumber evidence="2">2.7.13.3</ecNumber>
    </recommendedName>
</protein>
<dbReference type="EMBL" id="CDRZ01000090">
    <property type="protein sequence ID" value="CEO88387.1"/>
    <property type="molecule type" value="Genomic_DNA"/>
</dbReference>
<dbReference type="EC" id="2.7.13.3" evidence="2"/>
<keyword evidence="4 9" id="KW-0418">Kinase</keyword>
<sequence>MEVEALDRVVKETLNAIERGQDAIYDIAENTRCELERVQQDLITTQCETLETVQEIDKLTRLEKQSQLSLVDVSCNLHQYDEVMVKEVSGVSMDLQVCLLALQEQENNLRRRRMELERSMKRLSRTVAKAETLITKTSIVLQFFQGALAQINVKLDDLQKQDEGFKIILAQEEERRRLSREIHDGPAQAMANIVLRAEYCEQLLIHEPKQLKSKLEELKDLTRSTLQDIRRIIFDLRPMALDDLGLAGGGCVACLKILKNGTACLLNCFYSAVRGGTAEPSNWLFFESSKRL</sequence>
<evidence type="ECO:0000256" key="4">
    <source>
        <dbReference type="ARBA" id="ARBA00022777"/>
    </source>
</evidence>
<feature type="domain" description="Signal transduction histidine kinase subgroup 3 dimerisation and phosphoacceptor" evidence="8">
    <location>
        <begin position="174"/>
        <end position="241"/>
    </location>
</feature>
<proteinExistence type="predicted"/>
<keyword evidence="10" id="KW-1185">Reference proteome</keyword>
<gene>
    <name evidence="9" type="ORF">SSCH_180035</name>
</gene>
<dbReference type="RefSeq" id="WP_052835351.1">
    <property type="nucleotide sequence ID" value="NZ_CDRZ01000090.1"/>
</dbReference>
<dbReference type="Pfam" id="PF05384">
    <property type="entry name" value="DegS"/>
    <property type="match status" value="1"/>
</dbReference>
<evidence type="ECO:0000256" key="5">
    <source>
        <dbReference type="ARBA" id="ARBA00023012"/>
    </source>
</evidence>
<keyword evidence="3" id="KW-0808">Transferase</keyword>
<comment type="catalytic activity">
    <reaction evidence="1">
        <text>ATP + protein L-histidine = ADP + protein N-phospho-L-histidine.</text>
        <dbReference type="EC" id="2.7.13.3"/>
    </reaction>
</comment>
<reference evidence="10" key="1">
    <citation type="submission" date="2015-01" db="EMBL/GenBank/DDBJ databases">
        <authorList>
            <person name="Manzoor Shahid"/>
            <person name="Zubair Saima"/>
        </authorList>
    </citation>
    <scope>NUCLEOTIDE SEQUENCE [LARGE SCALE GENOMIC DNA]</scope>
    <source>
        <strain evidence="10">Sp3</strain>
    </source>
</reference>
<evidence type="ECO:0000256" key="1">
    <source>
        <dbReference type="ARBA" id="ARBA00000085"/>
    </source>
</evidence>
<feature type="coiled-coil region" evidence="6">
    <location>
        <begin position="99"/>
        <end position="161"/>
    </location>
</feature>
<dbReference type="InterPro" id="IPR050482">
    <property type="entry name" value="Sensor_HK_TwoCompSys"/>
</dbReference>
<dbReference type="GO" id="GO:0046983">
    <property type="term" value="F:protein dimerization activity"/>
    <property type="evidence" value="ECO:0007669"/>
    <property type="project" value="InterPro"/>
</dbReference>
<dbReference type="PANTHER" id="PTHR24421:SF55">
    <property type="entry name" value="SENSOR HISTIDINE KINASE YDFH"/>
    <property type="match status" value="1"/>
</dbReference>
<evidence type="ECO:0000256" key="6">
    <source>
        <dbReference type="SAM" id="Coils"/>
    </source>
</evidence>
<dbReference type="OrthoDB" id="9781904at2"/>
<feature type="domain" description="Sensor DegS" evidence="7">
    <location>
        <begin position="7"/>
        <end position="162"/>
    </location>
</feature>
<dbReference type="InterPro" id="IPR008595">
    <property type="entry name" value="DegS"/>
</dbReference>
<dbReference type="GO" id="GO:0000155">
    <property type="term" value="F:phosphorelay sensor kinase activity"/>
    <property type="evidence" value="ECO:0007669"/>
    <property type="project" value="InterPro"/>
</dbReference>
<evidence type="ECO:0000256" key="3">
    <source>
        <dbReference type="ARBA" id="ARBA00022679"/>
    </source>
</evidence>
<evidence type="ECO:0000256" key="2">
    <source>
        <dbReference type="ARBA" id="ARBA00012438"/>
    </source>
</evidence>
<evidence type="ECO:0000259" key="7">
    <source>
        <dbReference type="Pfam" id="PF05384"/>
    </source>
</evidence>
<name>A0A0B7ML27_9FIRM</name>
<dbReference type="Gene3D" id="1.20.5.1930">
    <property type="match status" value="1"/>
</dbReference>
<dbReference type="PANTHER" id="PTHR24421">
    <property type="entry name" value="NITRATE/NITRITE SENSOR PROTEIN NARX-RELATED"/>
    <property type="match status" value="1"/>
</dbReference>